<organism evidence="1 2">
    <name type="scientific">Datura stramonium</name>
    <name type="common">Jimsonweed</name>
    <name type="synonym">Common thornapple</name>
    <dbReference type="NCBI Taxonomy" id="4076"/>
    <lineage>
        <taxon>Eukaryota</taxon>
        <taxon>Viridiplantae</taxon>
        <taxon>Streptophyta</taxon>
        <taxon>Embryophyta</taxon>
        <taxon>Tracheophyta</taxon>
        <taxon>Spermatophyta</taxon>
        <taxon>Magnoliopsida</taxon>
        <taxon>eudicotyledons</taxon>
        <taxon>Gunneridae</taxon>
        <taxon>Pentapetalae</taxon>
        <taxon>asterids</taxon>
        <taxon>lamiids</taxon>
        <taxon>Solanales</taxon>
        <taxon>Solanaceae</taxon>
        <taxon>Solanoideae</taxon>
        <taxon>Datureae</taxon>
        <taxon>Datura</taxon>
    </lineage>
</organism>
<dbReference type="Proteomes" id="UP000823775">
    <property type="component" value="Unassembled WGS sequence"/>
</dbReference>
<keyword evidence="2" id="KW-1185">Reference proteome</keyword>
<proteinExistence type="predicted"/>
<evidence type="ECO:0000313" key="2">
    <source>
        <dbReference type="Proteomes" id="UP000823775"/>
    </source>
</evidence>
<protein>
    <submittedName>
        <fullName evidence="1">Uncharacterized protein</fullName>
    </submittedName>
</protein>
<evidence type="ECO:0000313" key="1">
    <source>
        <dbReference type="EMBL" id="MCD7466293.1"/>
    </source>
</evidence>
<accession>A0ABS8T5Q9</accession>
<reference evidence="1 2" key="1">
    <citation type="journal article" date="2021" name="BMC Genomics">
        <title>Datura genome reveals duplications of psychoactive alkaloid biosynthetic genes and high mutation rate following tissue culture.</title>
        <authorList>
            <person name="Rajewski A."/>
            <person name="Carter-House D."/>
            <person name="Stajich J."/>
            <person name="Litt A."/>
        </authorList>
    </citation>
    <scope>NUCLEOTIDE SEQUENCE [LARGE SCALE GENOMIC DNA]</scope>
    <source>
        <strain evidence="1">AR-01</strain>
    </source>
</reference>
<sequence>MKRKKSIHLMSLEQDAGLILPISEVRELDIPYRPRDVDARSIADQSRGSAYELALEELASSFKEDLSESGEDDEDEDDYYIHTSTFLFWRSTVFFSPCSSRLYPLVFLCMLL</sequence>
<gene>
    <name evidence="1" type="ORF">HAX54_002863</name>
</gene>
<comment type="caution">
    <text evidence="1">The sequence shown here is derived from an EMBL/GenBank/DDBJ whole genome shotgun (WGS) entry which is preliminary data.</text>
</comment>
<name>A0ABS8T5Q9_DATST</name>
<dbReference type="EMBL" id="JACEIK010001129">
    <property type="protein sequence ID" value="MCD7466293.1"/>
    <property type="molecule type" value="Genomic_DNA"/>
</dbReference>